<comment type="caution">
    <text evidence="1">The sequence shown here is derived from an EMBL/GenBank/DDBJ whole genome shotgun (WGS) entry which is preliminary data.</text>
</comment>
<sequence length="234" mass="26660">MRHPVHVPTPQAVESKHAITEFWEHVLRLKVFPGSQWSLPSQQPPTGDANDLRRVNVLVRNIEDDTVLLLLKAKRANATRDQIEAKQAISGMTCVDSKARIWAYKRNDDYETRFWPPGDELSEIGQDAEYSTRSKELVEALEHVKKNPIPDKAIFENTPSLRPLSATSYGITVNRFENRVYQCRRVVDGARVNMPEGGWCQCTIFSSGTLYPCYCWVSESETQYLAWSLGCKEA</sequence>
<name>A0A014N1Q4_9HYPO</name>
<dbReference type="Proteomes" id="UP000030151">
    <property type="component" value="Unassembled WGS sequence"/>
</dbReference>
<dbReference type="EMBL" id="JELW01000019">
    <property type="protein sequence ID" value="EXU99439.1"/>
    <property type="molecule type" value="Genomic_DNA"/>
</dbReference>
<dbReference type="HOGENOM" id="CLU_080213_0_0_1"/>
<dbReference type="AlphaFoldDB" id="A0A014N1Q4"/>
<gene>
    <name evidence="1" type="ORF">X797_007575</name>
</gene>
<accession>A0A014N1Q4</accession>
<evidence type="ECO:0000313" key="2">
    <source>
        <dbReference type="Proteomes" id="UP000030151"/>
    </source>
</evidence>
<evidence type="ECO:0000313" key="1">
    <source>
        <dbReference type="EMBL" id="EXU99439.1"/>
    </source>
</evidence>
<reference evidence="1 2" key="1">
    <citation type="submission" date="2014-02" db="EMBL/GenBank/DDBJ databases">
        <title>The genome sequence of the entomopathogenic fungus Metarhizium robertsii ARSEF 2575.</title>
        <authorList>
            <person name="Giuliano Garisto Donzelli B."/>
            <person name="Roe B.A."/>
            <person name="Macmil S.L."/>
            <person name="Krasnoff S.B."/>
            <person name="Gibson D.M."/>
        </authorList>
    </citation>
    <scope>NUCLEOTIDE SEQUENCE [LARGE SCALE GENOMIC DNA]</scope>
    <source>
        <strain evidence="1 2">ARSEF 2575</strain>
    </source>
</reference>
<protein>
    <submittedName>
        <fullName evidence="1">Uncharacterized protein</fullName>
    </submittedName>
</protein>
<dbReference type="OrthoDB" id="5153095at2759"/>
<proteinExistence type="predicted"/>
<organism evidence="1 2">
    <name type="scientific">Metarhizium robertsii</name>
    <dbReference type="NCBI Taxonomy" id="568076"/>
    <lineage>
        <taxon>Eukaryota</taxon>
        <taxon>Fungi</taxon>
        <taxon>Dikarya</taxon>
        <taxon>Ascomycota</taxon>
        <taxon>Pezizomycotina</taxon>
        <taxon>Sordariomycetes</taxon>
        <taxon>Hypocreomycetidae</taxon>
        <taxon>Hypocreales</taxon>
        <taxon>Clavicipitaceae</taxon>
        <taxon>Metarhizium</taxon>
    </lineage>
</organism>